<evidence type="ECO:0000256" key="1">
    <source>
        <dbReference type="SAM" id="MobiDB-lite"/>
    </source>
</evidence>
<dbReference type="OrthoDB" id="10479494at2759"/>
<evidence type="ECO:0000313" key="4">
    <source>
        <dbReference type="EMBL" id="GMH55813.1"/>
    </source>
</evidence>
<evidence type="ECO:0000313" key="5">
    <source>
        <dbReference type="Proteomes" id="UP001165082"/>
    </source>
</evidence>
<keyword evidence="3" id="KW-0732">Signal</keyword>
<dbReference type="Proteomes" id="UP001165082">
    <property type="component" value="Unassembled WGS sequence"/>
</dbReference>
<keyword evidence="2" id="KW-0812">Transmembrane</keyword>
<feature type="region of interest" description="Disordered" evidence="1">
    <location>
        <begin position="115"/>
        <end position="140"/>
    </location>
</feature>
<comment type="caution">
    <text evidence="4">The sequence shown here is derived from an EMBL/GenBank/DDBJ whole genome shotgun (WGS) entry which is preliminary data.</text>
</comment>
<protein>
    <recommendedName>
        <fullName evidence="6">Transmembrane protein</fullName>
    </recommendedName>
</protein>
<feature type="signal peptide" evidence="3">
    <location>
        <begin position="1"/>
        <end position="34"/>
    </location>
</feature>
<feature type="compositionally biased region" description="Basic residues" evidence="1">
    <location>
        <begin position="130"/>
        <end position="140"/>
    </location>
</feature>
<keyword evidence="5" id="KW-1185">Reference proteome</keyword>
<proteinExistence type="predicted"/>
<feature type="transmembrane region" description="Helical" evidence="2">
    <location>
        <begin position="78"/>
        <end position="95"/>
    </location>
</feature>
<evidence type="ECO:0008006" key="6">
    <source>
        <dbReference type="Google" id="ProtNLM"/>
    </source>
</evidence>
<dbReference type="EMBL" id="BRXZ01003494">
    <property type="protein sequence ID" value="GMH55813.1"/>
    <property type="molecule type" value="Genomic_DNA"/>
</dbReference>
<evidence type="ECO:0000256" key="2">
    <source>
        <dbReference type="SAM" id="Phobius"/>
    </source>
</evidence>
<reference evidence="4" key="1">
    <citation type="submission" date="2022-07" db="EMBL/GenBank/DDBJ databases">
        <title>Genome analysis of Parmales, a sister group of diatoms, reveals the evolutionary specialization of diatoms from phago-mixotrophs to photoautotrophs.</title>
        <authorList>
            <person name="Ban H."/>
            <person name="Sato S."/>
            <person name="Yoshikawa S."/>
            <person name="Kazumasa Y."/>
            <person name="Nakamura Y."/>
            <person name="Ichinomiya M."/>
            <person name="Saitoh K."/>
            <person name="Sato N."/>
            <person name="Blanc-Mathieu R."/>
            <person name="Endo H."/>
            <person name="Kuwata A."/>
            <person name="Ogata H."/>
        </authorList>
    </citation>
    <scope>NUCLEOTIDE SEQUENCE</scope>
</reference>
<accession>A0A9W7DYY5</accession>
<feature type="compositionally biased region" description="Polar residues" evidence="1">
    <location>
        <begin position="34"/>
        <end position="46"/>
    </location>
</feature>
<feature type="chain" id="PRO_5040945125" description="Transmembrane protein" evidence="3">
    <location>
        <begin position="35"/>
        <end position="140"/>
    </location>
</feature>
<dbReference type="AlphaFoldDB" id="A0A9W7DYY5"/>
<sequence>MPPYLPTLPSSKRLLPSLVLFLFTLLNILSLTGASPPSEQDASPQEPNGDDAPKRRRRKLSLVANVMEDLGLDDQQKLIVALVFGGLIILPRFFGFDTRPRSRYGDVMHRQKVAEVKRKKAAAARDKKDKAKAKVQKKTK</sequence>
<name>A0A9W7DYY5_9STRA</name>
<gene>
    <name evidence="4" type="ORF">TrRE_jg9409</name>
</gene>
<keyword evidence="2" id="KW-0472">Membrane</keyword>
<evidence type="ECO:0000256" key="3">
    <source>
        <dbReference type="SAM" id="SignalP"/>
    </source>
</evidence>
<feature type="region of interest" description="Disordered" evidence="1">
    <location>
        <begin position="34"/>
        <end position="56"/>
    </location>
</feature>
<organism evidence="4 5">
    <name type="scientific">Triparma retinervis</name>
    <dbReference type="NCBI Taxonomy" id="2557542"/>
    <lineage>
        <taxon>Eukaryota</taxon>
        <taxon>Sar</taxon>
        <taxon>Stramenopiles</taxon>
        <taxon>Ochrophyta</taxon>
        <taxon>Bolidophyceae</taxon>
        <taxon>Parmales</taxon>
        <taxon>Triparmaceae</taxon>
        <taxon>Triparma</taxon>
    </lineage>
</organism>
<keyword evidence="2" id="KW-1133">Transmembrane helix</keyword>